<dbReference type="PANTHER" id="PTHR30157">
    <property type="entry name" value="FERRIC REDUCTASE, NADPH-DEPENDENT"/>
    <property type="match status" value="1"/>
</dbReference>
<dbReference type="InterPro" id="IPR017927">
    <property type="entry name" value="FAD-bd_FR_type"/>
</dbReference>
<dbReference type="InterPro" id="IPR039374">
    <property type="entry name" value="SIP_fam"/>
</dbReference>
<dbReference type="RefSeq" id="WP_091821954.1">
    <property type="nucleotide sequence ID" value="NZ_FNRJ01000001.1"/>
</dbReference>
<gene>
    <name evidence="3" type="ORF">SAMN02745729_101299</name>
</gene>
<dbReference type="AlphaFoldDB" id="A0A1H3XX14"/>
<dbReference type="InterPro" id="IPR039261">
    <property type="entry name" value="FNR_nucleotide-bd"/>
</dbReference>
<comment type="similarity">
    <text evidence="1">Belongs to the SIP oxidoreductase family.</text>
</comment>
<accession>A0A1H3XX14</accession>
<organism evidence="3 4">
    <name type="scientific">Marinobacterium iners DSM 11526</name>
    <dbReference type="NCBI Taxonomy" id="1122198"/>
    <lineage>
        <taxon>Bacteria</taxon>
        <taxon>Pseudomonadati</taxon>
        <taxon>Pseudomonadota</taxon>
        <taxon>Gammaproteobacteria</taxon>
        <taxon>Oceanospirillales</taxon>
        <taxon>Oceanospirillaceae</taxon>
        <taxon>Marinobacterium</taxon>
    </lineage>
</organism>
<proteinExistence type="inferred from homology"/>
<evidence type="ECO:0000313" key="4">
    <source>
        <dbReference type="Proteomes" id="UP000242469"/>
    </source>
</evidence>
<dbReference type="Pfam" id="PF04954">
    <property type="entry name" value="SIP"/>
    <property type="match status" value="1"/>
</dbReference>
<keyword evidence="4" id="KW-1185">Reference proteome</keyword>
<dbReference type="Gene3D" id="3.40.50.80">
    <property type="entry name" value="Nucleotide-binding domain of ferredoxin-NADP reductase (FNR) module"/>
    <property type="match status" value="1"/>
</dbReference>
<evidence type="ECO:0000259" key="2">
    <source>
        <dbReference type="PROSITE" id="PS51384"/>
    </source>
</evidence>
<dbReference type="InterPro" id="IPR017938">
    <property type="entry name" value="Riboflavin_synthase-like_b-brl"/>
</dbReference>
<dbReference type="PROSITE" id="PS51384">
    <property type="entry name" value="FAD_FR"/>
    <property type="match status" value="1"/>
</dbReference>
<dbReference type="GO" id="GO:0016491">
    <property type="term" value="F:oxidoreductase activity"/>
    <property type="evidence" value="ECO:0007669"/>
    <property type="project" value="InterPro"/>
</dbReference>
<sequence length="245" mass="28228">MNQPQRRTHRIHYELKHRPVHVVRIEPQGSQFIRIVFGGEALYDFCSRGFDDHIKFIFQDVDSSETLMRDYTPRHFDPERQELSIEFALHGEGSACRWAQQARPGQTATIAGPRGSLLIAGDYDWYLLAGDATALPAIRRCVEELPTNSRIRVMLQMPEDYSADEWQAHPHIDLHLQHTDSALLEQLQTLPLPEGIGFVWAAGEKNSMAQIRKLIRQQTPFLSPNTRIAAYWRKGCPCFHEELQE</sequence>
<dbReference type="Proteomes" id="UP000242469">
    <property type="component" value="Unassembled WGS sequence"/>
</dbReference>
<dbReference type="PANTHER" id="PTHR30157:SF0">
    <property type="entry name" value="NADPH-DEPENDENT FERRIC-CHELATE REDUCTASE"/>
    <property type="match status" value="1"/>
</dbReference>
<protein>
    <submittedName>
        <fullName evidence="3">NADPH-dependent ferric siderophore reductase, contains FAD-binding and SIP domains</fullName>
    </submittedName>
</protein>
<dbReference type="CDD" id="cd06193">
    <property type="entry name" value="siderophore_interacting"/>
    <property type="match status" value="1"/>
</dbReference>
<dbReference type="InterPro" id="IPR007037">
    <property type="entry name" value="SIP_rossman_dom"/>
</dbReference>
<evidence type="ECO:0000256" key="1">
    <source>
        <dbReference type="ARBA" id="ARBA00035644"/>
    </source>
</evidence>
<dbReference type="EMBL" id="FNRJ01000001">
    <property type="protein sequence ID" value="SEA04005.1"/>
    <property type="molecule type" value="Genomic_DNA"/>
</dbReference>
<evidence type="ECO:0000313" key="3">
    <source>
        <dbReference type="EMBL" id="SEA04005.1"/>
    </source>
</evidence>
<feature type="domain" description="FAD-binding FR-type" evidence="2">
    <location>
        <begin position="15"/>
        <end position="120"/>
    </location>
</feature>
<dbReference type="OrthoDB" id="9814826at2"/>
<dbReference type="STRING" id="1122198.SAMN02745729_101299"/>
<name>A0A1H3XX14_9GAMM</name>
<reference evidence="4" key="1">
    <citation type="submission" date="2016-10" db="EMBL/GenBank/DDBJ databases">
        <authorList>
            <person name="Varghese N."/>
            <person name="Submissions S."/>
        </authorList>
    </citation>
    <scope>NUCLEOTIDE SEQUENCE [LARGE SCALE GENOMIC DNA]</scope>
    <source>
        <strain evidence="4">DSM 11526</strain>
    </source>
</reference>
<dbReference type="SUPFAM" id="SSF63380">
    <property type="entry name" value="Riboflavin synthase domain-like"/>
    <property type="match status" value="1"/>
</dbReference>
<dbReference type="Gene3D" id="2.40.30.10">
    <property type="entry name" value="Translation factors"/>
    <property type="match status" value="1"/>
</dbReference>
<dbReference type="InterPro" id="IPR013113">
    <property type="entry name" value="SIP_FAD-bd"/>
</dbReference>
<dbReference type="Pfam" id="PF08021">
    <property type="entry name" value="FAD_binding_9"/>
    <property type="match status" value="1"/>
</dbReference>